<feature type="transmembrane region" description="Helical" evidence="7">
    <location>
        <begin position="58"/>
        <end position="79"/>
    </location>
</feature>
<keyword evidence="9" id="KW-1185">Reference proteome</keyword>
<gene>
    <name evidence="10" type="primary">LOC103717000</name>
</gene>
<dbReference type="InterPro" id="IPR004263">
    <property type="entry name" value="Exostosin"/>
</dbReference>
<evidence type="ECO:0000256" key="5">
    <source>
        <dbReference type="ARBA" id="ARBA00023034"/>
    </source>
</evidence>
<dbReference type="Pfam" id="PF03016">
    <property type="entry name" value="Exostosin_GT47"/>
    <property type="match status" value="1"/>
</dbReference>
<dbReference type="GeneID" id="103717000"/>
<dbReference type="Proteomes" id="UP000228380">
    <property type="component" value="Chromosome 2"/>
</dbReference>
<dbReference type="PANTHER" id="PTHR11062">
    <property type="entry name" value="EXOSTOSIN HEPARAN SULFATE GLYCOSYLTRANSFERASE -RELATED"/>
    <property type="match status" value="1"/>
</dbReference>
<keyword evidence="7" id="KW-1133">Transmembrane helix</keyword>
<evidence type="ECO:0000256" key="4">
    <source>
        <dbReference type="ARBA" id="ARBA00022968"/>
    </source>
</evidence>
<proteinExistence type="inferred from homology"/>
<feature type="domain" description="Exostosin GT47" evidence="8">
    <location>
        <begin position="113"/>
        <end position="407"/>
    </location>
</feature>
<dbReference type="PANTHER" id="PTHR11062:SF229">
    <property type="entry name" value="GLUCURONOXYLAN GLUCURONOSYLTRANSFERASE IRX7-RELATED"/>
    <property type="match status" value="1"/>
</dbReference>
<evidence type="ECO:0000256" key="6">
    <source>
        <dbReference type="SAM" id="MobiDB-lite"/>
    </source>
</evidence>
<name>A0A8B9A8T7_PHODC</name>
<keyword evidence="3" id="KW-0808">Transferase</keyword>
<comment type="similarity">
    <text evidence="2">Belongs to the glycosyltransferase 47 family.</text>
</comment>
<evidence type="ECO:0000259" key="8">
    <source>
        <dbReference type="Pfam" id="PF03016"/>
    </source>
</evidence>
<protein>
    <submittedName>
        <fullName evidence="10">Probable glucuronosyltransferase Os03g0107900</fullName>
    </submittedName>
</protein>
<reference evidence="10" key="2">
    <citation type="submission" date="2025-08" db="UniProtKB">
        <authorList>
            <consortium name="RefSeq"/>
        </authorList>
    </citation>
    <scope>IDENTIFICATION</scope>
    <source>
        <tissue evidence="10">Young leaves</tissue>
    </source>
</reference>
<comment type="subcellular location">
    <subcellularLocation>
        <location evidence="1">Golgi apparatus membrane</location>
        <topology evidence="1">Single-pass type II membrane protein</topology>
    </subcellularLocation>
</comment>
<evidence type="ECO:0000256" key="3">
    <source>
        <dbReference type="ARBA" id="ARBA00022676"/>
    </source>
</evidence>
<evidence type="ECO:0000313" key="9">
    <source>
        <dbReference type="Proteomes" id="UP000228380"/>
    </source>
</evidence>
<evidence type="ECO:0000256" key="1">
    <source>
        <dbReference type="ARBA" id="ARBA00004323"/>
    </source>
</evidence>
<keyword evidence="5" id="KW-0333">Golgi apparatus</keyword>
<dbReference type="InterPro" id="IPR040911">
    <property type="entry name" value="Exostosin_GT47"/>
</dbReference>
<evidence type="ECO:0000256" key="7">
    <source>
        <dbReference type="SAM" id="Phobius"/>
    </source>
</evidence>
<dbReference type="GO" id="GO:0010417">
    <property type="term" value="P:glucuronoxylan biosynthetic process"/>
    <property type="evidence" value="ECO:0007669"/>
    <property type="project" value="TreeGrafter"/>
</dbReference>
<keyword evidence="7" id="KW-0472">Membrane</keyword>
<dbReference type="GO" id="GO:0016757">
    <property type="term" value="F:glycosyltransferase activity"/>
    <property type="evidence" value="ECO:0007669"/>
    <property type="project" value="UniProtKB-KW"/>
</dbReference>
<keyword evidence="7" id="KW-0812">Transmembrane</keyword>
<dbReference type="GO" id="GO:0000139">
    <property type="term" value="C:Golgi membrane"/>
    <property type="evidence" value="ECO:0007669"/>
    <property type="project" value="UniProtKB-SubCell"/>
</dbReference>
<keyword evidence="4" id="KW-0735">Signal-anchor</keyword>
<dbReference type="RefSeq" id="XP_038979594.1">
    <property type="nucleotide sequence ID" value="XM_039123666.1"/>
</dbReference>
<feature type="region of interest" description="Disordered" evidence="6">
    <location>
        <begin position="1"/>
        <end position="34"/>
    </location>
</feature>
<keyword evidence="3" id="KW-0328">Glycosyltransferase</keyword>
<reference evidence="9" key="1">
    <citation type="journal article" date="2019" name="Nat. Commun.">
        <title>Genome-wide association mapping of date palm fruit traits.</title>
        <authorList>
            <person name="Hazzouri K.M."/>
            <person name="Gros-Balthazard M."/>
            <person name="Flowers J.M."/>
            <person name="Copetti D."/>
            <person name="Lemansour A."/>
            <person name="Lebrun M."/>
            <person name="Masmoudi K."/>
            <person name="Ferrand S."/>
            <person name="Dhar M.I."/>
            <person name="Fresquez Z.A."/>
            <person name="Rosas U."/>
            <person name="Zhang J."/>
            <person name="Talag J."/>
            <person name="Lee S."/>
            <person name="Kudrna D."/>
            <person name="Powell R.F."/>
            <person name="Leitch I.J."/>
            <person name="Krueger R.R."/>
            <person name="Wing R.A."/>
            <person name="Amiri K.M.A."/>
            <person name="Purugganan M.D."/>
        </authorList>
    </citation>
    <scope>NUCLEOTIDE SEQUENCE [LARGE SCALE GENOMIC DNA]</scope>
    <source>
        <strain evidence="9">cv. Khalas</strain>
    </source>
</reference>
<organism evidence="9 10">
    <name type="scientific">Phoenix dactylifera</name>
    <name type="common">Date palm</name>
    <dbReference type="NCBI Taxonomy" id="42345"/>
    <lineage>
        <taxon>Eukaryota</taxon>
        <taxon>Viridiplantae</taxon>
        <taxon>Streptophyta</taxon>
        <taxon>Embryophyta</taxon>
        <taxon>Tracheophyta</taxon>
        <taxon>Spermatophyta</taxon>
        <taxon>Magnoliopsida</taxon>
        <taxon>Liliopsida</taxon>
        <taxon>Arecaceae</taxon>
        <taxon>Coryphoideae</taxon>
        <taxon>Phoeniceae</taxon>
        <taxon>Phoenix</taxon>
    </lineage>
</organism>
<sequence>MQELKASGHHSRRYFPSHPSSSSSSSSGPMKLLPRRTHLHHPHQHYEKALHLKKYSKWLLWLALSVYLFSSSFSSFSLFPRPTPTSLPKTTLPLKTTPRALIEARNTSTQPPPPLKIYVYDLPSKYNRDWLADRRCETHLFGAEVALHEAFLDFSGRALDPNDADFFFVPVYVSCNFSTPNGFPSLHHARPLLTSAVELVSSHLPFWNRSGGRDHIFVASHDYGACFHTMEDRAIEDGIPEILRESIILQTFGVRTPHACQEVEHVQIPPYVPPDIERWPAPETVKRDIWVFFRGKMEVHPKNISGRFYSKRVRTEIWHRYGTNPRFYLRRKRFAGYQLEIARSVFCLCPLGWAPWSPRLVEAVALGCVPVIIADGIRLPFPSAVRWPEISLAVAERDVGRLEAILDHVAATNLSAIQRRLWDPPRRRALLFHRRIEEGDATWQVLKELEGKLDRSWRRRREDQLEVDAWR</sequence>
<evidence type="ECO:0000313" key="10">
    <source>
        <dbReference type="RefSeq" id="XP_038979594.1"/>
    </source>
</evidence>
<evidence type="ECO:0000256" key="2">
    <source>
        <dbReference type="ARBA" id="ARBA00010271"/>
    </source>
</evidence>
<dbReference type="OrthoDB" id="1924787at2759"/>
<dbReference type="KEGG" id="pda:103717000"/>
<accession>A0A8B9A8T7</accession>
<dbReference type="AlphaFoldDB" id="A0A8B9A8T7"/>